<evidence type="ECO:0000313" key="4">
    <source>
        <dbReference type="Proteomes" id="UP000591131"/>
    </source>
</evidence>
<feature type="region of interest" description="Disordered" evidence="1">
    <location>
        <begin position="648"/>
        <end position="669"/>
    </location>
</feature>
<organism evidence="3 4">
    <name type="scientific">Perkinsus chesapeaki</name>
    <name type="common">Clam parasite</name>
    <name type="synonym">Perkinsus andrewsi</name>
    <dbReference type="NCBI Taxonomy" id="330153"/>
    <lineage>
        <taxon>Eukaryota</taxon>
        <taxon>Sar</taxon>
        <taxon>Alveolata</taxon>
        <taxon>Perkinsozoa</taxon>
        <taxon>Perkinsea</taxon>
        <taxon>Perkinsida</taxon>
        <taxon>Perkinsidae</taxon>
        <taxon>Perkinsus</taxon>
    </lineage>
</organism>
<feature type="compositionally biased region" description="Basic residues" evidence="1">
    <location>
        <begin position="652"/>
        <end position="662"/>
    </location>
</feature>
<gene>
    <name evidence="3" type="ORF">FOL47_001093</name>
</gene>
<protein>
    <submittedName>
        <fullName evidence="3">Uncharacterized protein</fullName>
    </submittedName>
</protein>
<reference evidence="3 4" key="1">
    <citation type="submission" date="2020-04" db="EMBL/GenBank/DDBJ databases">
        <title>Perkinsus chesapeaki whole genome sequence.</title>
        <authorList>
            <person name="Bogema D.R."/>
        </authorList>
    </citation>
    <scope>NUCLEOTIDE SEQUENCE [LARGE SCALE GENOMIC DNA]</scope>
    <source>
        <strain evidence="3">ATCC PRA-425</strain>
    </source>
</reference>
<keyword evidence="4" id="KW-1185">Reference proteome</keyword>
<evidence type="ECO:0000313" key="3">
    <source>
        <dbReference type="EMBL" id="KAF4671939.1"/>
    </source>
</evidence>
<accession>A0A7J6MK20</accession>
<sequence length="953" mass="107791">MSMFWMLVLFLLRAMRVGARAAPPVSSSKFRTFLQFFGFSKTNPPPIDSSNFCVTVDSREDHCIVESPNLSGVRVSYTFPGSYRETLQAWQASVAARYDKHKMKYVIDYVTLGQDREVHVGNSSSYGKRSKMDGYQLIEEDKYQRLVVTLDDLPIVEKLDELTISGTCKDALIAWANNILDELTPESPLTDGVVVTREVEALKERMEADPEEAAAIILAIRVEEEMVFSLEKNEAMLTFPAKLRFGAGNVLAKTYWSKHNNHAALSYLIFNLEDKAKLPSIMCTKDNIHFMKSVLADATRSKELECKKKDSLKAVMKSYFIRHPFEALKARRILEGLHIAAAASCVLEAYDVSHRGPWVKKHGDHTQTMSTTWQASVAAKFDSIKKKYVIDYVTYGHTLYVVLLAQSLVKTDESPKRTLHKSPTLSWYFCFNTSRLTTAIDRVRLGLGCEENIVEWGKLLQQSEDLSYEPQAVNVVFRPQNDSAILDIAREVWYASMKARGGPGTSTVSHVFGPSQSPITASIFLLKDATPTQVCSIDFTKPGVESIRIPLLPQNVNYMRSEPHIWQEDESWDIIPTPLVEDMSRQWGLVDENDTFSEAANWGSIVDFNVEDVHTAVDVCYNTLMQPSLAFLLITLFEVRGSTSTSSSHLSAKAKKSKRTNSPKRQQSHCVIEGTHFGGARMAHLHENPYSSRKGASAISRIEIAEPWQVSVGAKLDGDRYVIDYVTLGEKHSIHAYVGDTSWEQLNDETASGTSNLLRWFINPQDLPIAKMIDDLNLSTDKCEEAVAEWGKRLVAELEVERSLPSKRYTEKYNVKALKEMMSSSPREAAVLVVAWIVESDFQRMPEKELMWSESCAMKDDLGTVEGRVYWNDVRDHAMIAIIIFHFEGDKKQIPCKLSSINYMRREVQRLTQRKQEAFHQRDIDELAPKWAAYAVGHPRAFVIAKQLKIPLL</sequence>
<dbReference type="Proteomes" id="UP000591131">
    <property type="component" value="Unassembled WGS sequence"/>
</dbReference>
<comment type="caution">
    <text evidence="3">The sequence shown here is derived from an EMBL/GenBank/DDBJ whole genome shotgun (WGS) entry which is preliminary data.</text>
</comment>
<dbReference type="EMBL" id="JAAPAO010000124">
    <property type="protein sequence ID" value="KAF4671939.1"/>
    <property type="molecule type" value="Genomic_DNA"/>
</dbReference>
<feature type="chain" id="PRO_5029711011" evidence="2">
    <location>
        <begin position="22"/>
        <end position="953"/>
    </location>
</feature>
<proteinExistence type="predicted"/>
<evidence type="ECO:0000256" key="2">
    <source>
        <dbReference type="SAM" id="SignalP"/>
    </source>
</evidence>
<dbReference type="AlphaFoldDB" id="A0A7J6MK20"/>
<keyword evidence="2" id="KW-0732">Signal</keyword>
<name>A0A7J6MK20_PERCH</name>
<feature type="signal peptide" evidence="2">
    <location>
        <begin position="1"/>
        <end position="21"/>
    </location>
</feature>
<evidence type="ECO:0000256" key="1">
    <source>
        <dbReference type="SAM" id="MobiDB-lite"/>
    </source>
</evidence>